<dbReference type="Proteomes" id="UP000199263">
    <property type="component" value="Unassembled WGS sequence"/>
</dbReference>
<evidence type="ECO:0000313" key="3">
    <source>
        <dbReference type="Proteomes" id="UP000199263"/>
    </source>
</evidence>
<evidence type="ECO:0000256" key="1">
    <source>
        <dbReference type="SAM" id="Coils"/>
    </source>
</evidence>
<proteinExistence type="predicted"/>
<reference evidence="2 3" key="1">
    <citation type="submission" date="2016-10" db="EMBL/GenBank/DDBJ databases">
        <authorList>
            <person name="de Groot N.N."/>
        </authorList>
    </citation>
    <scope>NUCLEOTIDE SEQUENCE [LARGE SCALE GENOMIC DNA]</scope>
    <source>
        <strain evidence="2 3">DSM 12992</strain>
    </source>
</reference>
<gene>
    <name evidence="2" type="ORF">SAMN05421842_106138</name>
</gene>
<feature type="coiled-coil region" evidence="1">
    <location>
        <begin position="70"/>
        <end position="97"/>
    </location>
</feature>
<evidence type="ECO:0000313" key="2">
    <source>
        <dbReference type="EMBL" id="SFC63785.1"/>
    </source>
</evidence>
<protein>
    <submittedName>
        <fullName evidence="2">Uncharacterized protein</fullName>
    </submittedName>
</protein>
<dbReference type="EMBL" id="FOMG01000006">
    <property type="protein sequence ID" value="SFC63785.1"/>
    <property type="molecule type" value="Genomic_DNA"/>
</dbReference>
<organism evidence="2 3">
    <name type="scientific">Clostridium uliginosum</name>
    <dbReference type="NCBI Taxonomy" id="119641"/>
    <lineage>
        <taxon>Bacteria</taxon>
        <taxon>Bacillati</taxon>
        <taxon>Bacillota</taxon>
        <taxon>Clostridia</taxon>
        <taxon>Eubacteriales</taxon>
        <taxon>Clostridiaceae</taxon>
        <taxon>Clostridium</taxon>
    </lineage>
</organism>
<keyword evidence="1" id="KW-0175">Coiled coil</keyword>
<name>A0A1I1KT45_9CLOT</name>
<dbReference type="RefSeq" id="WP_090089706.1">
    <property type="nucleotide sequence ID" value="NZ_FOMG01000006.1"/>
</dbReference>
<dbReference type="OrthoDB" id="1927909at2"/>
<dbReference type="STRING" id="119641.SAMN05421842_106138"/>
<keyword evidence="3" id="KW-1185">Reference proteome</keyword>
<sequence>MKTLIIYDNTGNIFLQMGVSYRVPEGGIQYLETEIPEGKLIKNIDISVTPHKPVLEDIPKSQIKLLQEELAQNTKDMAKKDLQMEQLQKDLADLTKQIAGGK</sequence>
<accession>A0A1I1KT45</accession>
<dbReference type="AlphaFoldDB" id="A0A1I1KT45"/>